<dbReference type="Proteomes" id="UP000019522">
    <property type="component" value="Chromosome"/>
</dbReference>
<dbReference type="Pfam" id="PF08905">
    <property type="entry name" value="DUF1850"/>
    <property type="match status" value="1"/>
</dbReference>
<gene>
    <name evidence="1" type="ORF">CH92_21600</name>
</gene>
<organism evidence="1 2">
    <name type="scientific">Stutzerimonas stutzeri</name>
    <name type="common">Pseudomonas stutzeri</name>
    <dbReference type="NCBI Taxonomy" id="316"/>
    <lineage>
        <taxon>Bacteria</taxon>
        <taxon>Pseudomonadati</taxon>
        <taxon>Pseudomonadota</taxon>
        <taxon>Gammaproteobacteria</taxon>
        <taxon>Pseudomonadales</taxon>
        <taxon>Pseudomonadaceae</taxon>
        <taxon>Stutzerimonas</taxon>
    </lineage>
</organism>
<dbReference type="InterPro" id="IPR015001">
    <property type="entry name" value="DUF1850"/>
</dbReference>
<reference evidence="1 2" key="2">
    <citation type="submission" date="2014-03" db="EMBL/GenBank/DDBJ databases">
        <authorList>
            <person name="Baltrus D."/>
            <person name="Dougherty K."/>
        </authorList>
    </citation>
    <scope>NUCLEOTIDE SEQUENCE</scope>
    <source>
        <strain evidence="1 2">28a24</strain>
    </source>
</reference>
<name>W8RGA9_STUST</name>
<dbReference type="RefSeq" id="WP_025243758.1">
    <property type="nucleotide sequence ID" value="NZ_CP007441.1"/>
</dbReference>
<evidence type="ECO:0000313" key="2">
    <source>
        <dbReference type="Proteomes" id="UP000019522"/>
    </source>
</evidence>
<dbReference type="AlphaFoldDB" id="W8RGA9"/>
<dbReference type="PATRIC" id="fig|316.77.peg.4315"/>
<protein>
    <recommendedName>
        <fullName evidence="3">DUF1850 domain-containing protein</fullName>
    </recommendedName>
</protein>
<dbReference type="OrthoDB" id="5298197at2"/>
<sequence>MIGLCLGLAGVVWAQVPTADFTLAWTHTIEKIRWEEDYRVTPDGLLLGEARVKGSGAGMEIPDGAELRDGTWHYQRQVPPLQPLRVGRTPEAGDYQVCFDQRCHALSEWLGPPKADRPALELWSCAAQADGSF</sequence>
<accession>W8RGA9</accession>
<proteinExistence type="predicted"/>
<reference evidence="2" key="1">
    <citation type="journal article" date="2014" name="Genome Announc.">
        <title>Complete Genome Sequence of the Highly Transformable Pseudomonas stutzeri Strain 28a24.</title>
        <authorList>
            <person name="Smith B.A."/>
            <person name="Dougherty K.M."/>
            <person name="Baltrus D.A."/>
        </authorList>
    </citation>
    <scope>NUCLEOTIDE SEQUENCE [LARGE SCALE GENOMIC DNA]</scope>
    <source>
        <strain evidence="2">28a24</strain>
    </source>
</reference>
<dbReference type="KEGG" id="pstt:CH92_21600"/>
<evidence type="ECO:0000313" key="1">
    <source>
        <dbReference type="EMBL" id="AHL77537.1"/>
    </source>
</evidence>
<dbReference type="EMBL" id="CP007441">
    <property type="protein sequence ID" value="AHL77537.1"/>
    <property type="molecule type" value="Genomic_DNA"/>
</dbReference>
<evidence type="ECO:0008006" key="3">
    <source>
        <dbReference type="Google" id="ProtNLM"/>
    </source>
</evidence>